<name>A0A1P8UFR7_9GAMM</name>
<evidence type="ECO:0000313" key="3">
    <source>
        <dbReference type="EMBL" id="APZ42670.1"/>
    </source>
</evidence>
<evidence type="ECO:0000256" key="1">
    <source>
        <dbReference type="PIRSR" id="PIRSR016487-1"/>
    </source>
</evidence>
<accession>A0A1P8UFR7</accession>
<evidence type="ECO:0000259" key="2">
    <source>
        <dbReference type="PROSITE" id="PS51707"/>
    </source>
</evidence>
<protein>
    <submittedName>
        <fullName evidence="3">Adenylate cyclase</fullName>
    </submittedName>
</protein>
<feature type="domain" description="CYTH" evidence="2">
    <location>
        <begin position="2"/>
        <end position="149"/>
    </location>
</feature>
<dbReference type="RefSeq" id="WP_076836321.1">
    <property type="nucleotide sequence ID" value="NZ_CP019434.1"/>
</dbReference>
<proteinExistence type="predicted"/>
<dbReference type="SMART" id="SM01118">
    <property type="entry name" value="CYTH"/>
    <property type="match status" value="1"/>
</dbReference>
<sequence length="160" mass="18526">MASEIERKFLIKSDAWTAAVSHSVRYRQGYLGQVESSSVRVRVSDTDAYLNIKSASLGIERLEYEYTIPLADAHEMLDQLCRRPLIEKTRHWVEHAGHRWEIDVFEGDNAGLVVAEIELESPDETFERPVWLGAEVSHEPRYYNVCLVDRPYSVWSEAER</sequence>
<dbReference type="STRING" id="1765967.BW247_05780"/>
<organism evidence="3 4">
    <name type="scientific">Acidihalobacter ferrooxydans</name>
    <dbReference type="NCBI Taxonomy" id="1765967"/>
    <lineage>
        <taxon>Bacteria</taxon>
        <taxon>Pseudomonadati</taxon>
        <taxon>Pseudomonadota</taxon>
        <taxon>Gammaproteobacteria</taxon>
        <taxon>Chromatiales</taxon>
        <taxon>Ectothiorhodospiraceae</taxon>
        <taxon>Acidihalobacter</taxon>
    </lineage>
</organism>
<dbReference type="Gene3D" id="2.40.320.10">
    <property type="entry name" value="Hypothetical Protein Pfu-838710-001"/>
    <property type="match status" value="1"/>
</dbReference>
<dbReference type="PROSITE" id="PS51707">
    <property type="entry name" value="CYTH"/>
    <property type="match status" value="1"/>
</dbReference>
<dbReference type="AlphaFoldDB" id="A0A1P8UFR7"/>
<dbReference type="Proteomes" id="UP000243807">
    <property type="component" value="Chromosome"/>
</dbReference>
<reference evidence="3 4" key="1">
    <citation type="submission" date="2017-01" db="EMBL/GenBank/DDBJ databases">
        <title>Draft sequence of Acidihalobacter ferrooxidans strain DSM 14175 (strain V8).</title>
        <authorList>
            <person name="Khaleque H.N."/>
            <person name="Ramsay J.P."/>
            <person name="Murphy R.J.T."/>
            <person name="Kaksonen A.H."/>
            <person name="Boxall N.J."/>
            <person name="Watkin E.L.J."/>
        </authorList>
    </citation>
    <scope>NUCLEOTIDE SEQUENCE [LARGE SCALE GENOMIC DNA]</scope>
    <source>
        <strain evidence="3 4">V8</strain>
    </source>
</reference>
<dbReference type="KEGG" id="afy:BW247_05780"/>
<dbReference type="EMBL" id="CP019434">
    <property type="protein sequence ID" value="APZ42670.1"/>
    <property type="molecule type" value="Genomic_DNA"/>
</dbReference>
<keyword evidence="4" id="KW-1185">Reference proteome</keyword>
<dbReference type="PANTHER" id="PTHR40114">
    <property type="entry name" value="SLR0698 PROTEIN"/>
    <property type="match status" value="1"/>
</dbReference>
<dbReference type="InterPro" id="IPR012042">
    <property type="entry name" value="NeuTTM/CthTTM-like"/>
</dbReference>
<dbReference type="InterPro" id="IPR033469">
    <property type="entry name" value="CYTH-like_dom_sf"/>
</dbReference>
<dbReference type="SUPFAM" id="SSF55154">
    <property type="entry name" value="CYTH-like phosphatases"/>
    <property type="match status" value="1"/>
</dbReference>
<gene>
    <name evidence="3" type="ORF">BW247_05780</name>
</gene>
<dbReference type="PANTHER" id="PTHR40114:SF1">
    <property type="entry name" value="SLR0698 PROTEIN"/>
    <property type="match status" value="1"/>
</dbReference>
<feature type="active site" description="Proton acceptor" evidence="1">
    <location>
        <position position="30"/>
    </location>
</feature>
<evidence type="ECO:0000313" key="4">
    <source>
        <dbReference type="Proteomes" id="UP000243807"/>
    </source>
</evidence>
<dbReference type="Pfam" id="PF01928">
    <property type="entry name" value="CYTH"/>
    <property type="match status" value="1"/>
</dbReference>
<dbReference type="InterPro" id="IPR023577">
    <property type="entry name" value="CYTH_domain"/>
</dbReference>
<dbReference type="PIRSF" id="PIRSF016487">
    <property type="entry name" value="CYTH_UCP016487"/>
    <property type="match status" value="1"/>
</dbReference>
<dbReference type="OrthoDB" id="9805588at2"/>
<dbReference type="CDD" id="cd07891">
    <property type="entry name" value="CYTH-like_CthTTM-like_1"/>
    <property type="match status" value="1"/>
</dbReference>